<keyword evidence="2" id="KW-0496">Mitochondrion</keyword>
<feature type="compositionally biased region" description="Basic and acidic residues" evidence="1">
    <location>
        <begin position="190"/>
        <end position="210"/>
    </location>
</feature>
<feature type="compositionally biased region" description="Low complexity" evidence="1">
    <location>
        <begin position="255"/>
        <end position="268"/>
    </location>
</feature>
<feature type="compositionally biased region" description="Low complexity" evidence="1">
    <location>
        <begin position="125"/>
        <end position="139"/>
    </location>
</feature>
<gene>
    <name evidence="2" type="ORF">PLBR_LOCUS7479</name>
</gene>
<geneLocation type="mitochondrion" evidence="2"/>
<accession>A0A3P3YJD9</accession>
<dbReference type="AlphaFoldDB" id="A0A3P3YJD9"/>
<dbReference type="EMBL" id="OVEO01000013">
    <property type="protein sequence ID" value="SPR00264.1"/>
    <property type="molecule type" value="Genomic_DNA"/>
</dbReference>
<organism evidence="2 3">
    <name type="scientific">Plasmodiophora brassicae</name>
    <name type="common">Clubroot disease agent</name>
    <dbReference type="NCBI Taxonomy" id="37360"/>
    <lineage>
        <taxon>Eukaryota</taxon>
        <taxon>Sar</taxon>
        <taxon>Rhizaria</taxon>
        <taxon>Endomyxa</taxon>
        <taxon>Phytomyxea</taxon>
        <taxon>Plasmodiophorida</taxon>
        <taxon>Plasmodiophoridae</taxon>
        <taxon>Plasmodiophora</taxon>
    </lineage>
</organism>
<feature type="region of interest" description="Disordered" evidence="1">
    <location>
        <begin position="125"/>
        <end position="152"/>
    </location>
</feature>
<protein>
    <submittedName>
        <fullName evidence="2">Uncharacterized protein</fullName>
    </submittedName>
</protein>
<feature type="compositionally biased region" description="Polar residues" evidence="1">
    <location>
        <begin position="231"/>
        <end position="248"/>
    </location>
</feature>
<evidence type="ECO:0000313" key="3">
    <source>
        <dbReference type="Proteomes" id="UP000290189"/>
    </source>
</evidence>
<evidence type="ECO:0000256" key="1">
    <source>
        <dbReference type="SAM" id="MobiDB-lite"/>
    </source>
</evidence>
<sequence length="350" mass="36293">MEPFLVAVHALVQNEWDIALSSAFIWSARETPTKTLDRTGFLVDPAYFPHLNLSSCDKCGVNDGAMLRASDPPAASAPGPLSTLHALFNDEMATVSNANATTTAAPETDQGLAGRASSVVAVAGSTTTTGSTTNARSTAQEPGAPGNDKSGMHMLKKGARRVRIVVPAVFAAVVVVVADGGGPAGSRLRQRGDGAARAARVVERDDERVGTQRQGHRQRSNSGEVGRVPSSWLNASNATSSGARNGTSPGDIDDAAANTTTTTTPAATMQRSSKSRRHRRPLGEIVPGRLAMSPAWLQSNQTLPAPMPAGSSTSGASNATNATSASAIDQDRLPVCDVITARRPVPARNR</sequence>
<reference evidence="2 3" key="1">
    <citation type="submission" date="2018-03" db="EMBL/GenBank/DDBJ databases">
        <authorList>
            <person name="Fogelqvist J."/>
        </authorList>
    </citation>
    <scope>NUCLEOTIDE SEQUENCE [LARGE SCALE GENOMIC DNA]</scope>
</reference>
<proteinExistence type="predicted"/>
<evidence type="ECO:0000313" key="2">
    <source>
        <dbReference type="EMBL" id="SPR00264.1"/>
    </source>
</evidence>
<name>A0A3P3YJD9_PLABS</name>
<dbReference type="Proteomes" id="UP000290189">
    <property type="component" value="Unassembled WGS sequence"/>
</dbReference>
<feature type="region of interest" description="Disordered" evidence="1">
    <location>
        <begin position="180"/>
        <end position="326"/>
    </location>
</feature>
<feature type="compositionally biased region" description="Low complexity" evidence="1">
    <location>
        <begin position="309"/>
        <end position="326"/>
    </location>
</feature>